<accession>A0A5B7CJR1</accession>
<protein>
    <submittedName>
        <fullName evidence="1">Uncharacterized protein</fullName>
    </submittedName>
</protein>
<gene>
    <name evidence="1" type="ORF">E2C01_001623</name>
</gene>
<comment type="caution">
    <text evidence="1">The sequence shown here is derived from an EMBL/GenBank/DDBJ whole genome shotgun (WGS) entry which is preliminary data.</text>
</comment>
<dbReference type="AlphaFoldDB" id="A0A5B7CJR1"/>
<dbReference type="EMBL" id="VSRR010000052">
    <property type="protein sequence ID" value="MPC09021.1"/>
    <property type="molecule type" value="Genomic_DNA"/>
</dbReference>
<reference evidence="1 2" key="1">
    <citation type="submission" date="2019-05" db="EMBL/GenBank/DDBJ databases">
        <title>Another draft genome of Portunus trituberculatus and its Hox gene families provides insights of decapod evolution.</title>
        <authorList>
            <person name="Jeong J.-H."/>
            <person name="Song I."/>
            <person name="Kim S."/>
            <person name="Choi T."/>
            <person name="Kim D."/>
            <person name="Ryu S."/>
            <person name="Kim W."/>
        </authorList>
    </citation>
    <scope>NUCLEOTIDE SEQUENCE [LARGE SCALE GENOMIC DNA]</scope>
    <source>
        <tissue evidence="1">Muscle</tissue>
    </source>
</reference>
<evidence type="ECO:0000313" key="1">
    <source>
        <dbReference type="EMBL" id="MPC09021.1"/>
    </source>
</evidence>
<dbReference type="Proteomes" id="UP000324222">
    <property type="component" value="Unassembled WGS sequence"/>
</dbReference>
<proteinExistence type="predicted"/>
<evidence type="ECO:0000313" key="2">
    <source>
        <dbReference type="Proteomes" id="UP000324222"/>
    </source>
</evidence>
<sequence>MDGWAIVGGSVPSGGAPSFTARITMRVEKCCDLSVVINLAVIRSVTITSVVGKSVVSPNDHWRRLALTSPSALGGLW</sequence>
<keyword evidence="2" id="KW-1185">Reference proteome</keyword>
<organism evidence="1 2">
    <name type="scientific">Portunus trituberculatus</name>
    <name type="common">Swimming crab</name>
    <name type="synonym">Neptunus trituberculatus</name>
    <dbReference type="NCBI Taxonomy" id="210409"/>
    <lineage>
        <taxon>Eukaryota</taxon>
        <taxon>Metazoa</taxon>
        <taxon>Ecdysozoa</taxon>
        <taxon>Arthropoda</taxon>
        <taxon>Crustacea</taxon>
        <taxon>Multicrustacea</taxon>
        <taxon>Malacostraca</taxon>
        <taxon>Eumalacostraca</taxon>
        <taxon>Eucarida</taxon>
        <taxon>Decapoda</taxon>
        <taxon>Pleocyemata</taxon>
        <taxon>Brachyura</taxon>
        <taxon>Eubrachyura</taxon>
        <taxon>Portunoidea</taxon>
        <taxon>Portunidae</taxon>
        <taxon>Portuninae</taxon>
        <taxon>Portunus</taxon>
    </lineage>
</organism>
<name>A0A5B7CJR1_PORTR</name>